<reference evidence="1" key="1">
    <citation type="submission" date="2020-10" db="EMBL/GenBank/DDBJ databases">
        <authorList>
            <person name="Gilroy R."/>
        </authorList>
    </citation>
    <scope>NUCLEOTIDE SEQUENCE</scope>
    <source>
        <strain evidence="1">CHK154-7741</strain>
    </source>
</reference>
<sequence>MTEDIQILKEIEKAAALCEKQYTREDVFCVLNTPSTDCPDIDVEKQICILKLDTINSQQEADLLVFHQTNHHGLIREACSQKINEFMKKADICVFFQTKEIHDTLLKAANDINPNICRAIIEILPYVNDKNYLLDKLYKRFDEVFEELEKLKRSNWYTKKLFNLYWCLEALHALNPPYDKRIENVLLKTSKFKDYTIREKTAMVLSALVYSSKVLNNIKSALKTDDNFYVRRYSRDF</sequence>
<evidence type="ECO:0000313" key="1">
    <source>
        <dbReference type="EMBL" id="HIU91787.1"/>
    </source>
</evidence>
<dbReference type="InterPro" id="IPR016024">
    <property type="entry name" value="ARM-type_fold"/>
</dbReference>
<dbReference type="EMBL" id="DVOD01000013">
    <property type="protein sequence ID" value="HIU91787.1"/>
    <property type="molecule type" value="Genomic_DNA"/>
</dbReference>
<reference evidence="1" key="2">
    <citation type="journal article" date="2021" name="PeerJ">
        <title>Extensive microbial diversity within the chicken gut microbiome revealed by metagenomics and culture.</title>
        <authorList>
            <person name="Gilroy R."/>
            <person name="Ravi A."/>
            <person name="Getino M."/>
            <person name="Pursley I."/>
            <person name="Horton D.L."/>
            <person name="Alikhan N.F."/>
            <person name="Baker D."/>
            <person name="Gharbi K."/>
            <person name="Hall N."/>
            <person name="Watson M."/>
            <person name="Adriaenssens E.M."/>
            <person name="Foster-Nyarko E."/>
            <person name="Jarju S."/>
            <person name="Secka A."/>
            <person name="Antonio M."/>
            <person name="Oren A."/>
            <person name="Chaudhuri R.R."/>
            <person name="La Ragione R."/>
            <person name="Hildebrand F."/>
            <person name="Pallen M.J."/>
        </authorList>
    </citation>
    <scope>NUCLEOTIDE SEQUENCE</scope>
    <source>
        <strain evidence="1">CHK154-7741</strain>
    </source>
</reference>
<organism evidence="1 2">
    <name type="scientific">Candidatus Limenecus avicola</name>
    <dbReference type="NCBI Taxonomy" id="2840847"/>
    <lineage>
        <taxon>Bacteria</taxon>
        <taxon>Bacillati</taxon>
        <taxon>Bacillota</taxon>
        <taxon>Clostridia</taxon>
        <taxon>Eubacteriales</taxon>
        <taxon>Clostridiaceae</taxon>
        <taxon>Clostridiaceae incertae sedis</taxon>
        <taxon>Candidatus Limenecus</taxon>
    </lineage>
</organism>
<proteinExistence type="predicted"/>
<dbReference type="AlphaFoldDB" id="A0A9D1MYF4"/>
<evidence type="ECO:0000313" key="2">
    <source>
        <dbReference type="Proteomes" id="UP000886748"/>
    </source>
</evidence>
<gene>
    <name evidence="1" type="ORF">IAD26_01490</name>
</gene>
<accession>A0A9D1MYF4</accession>
<dbReference type="SUPFAM" id="SSF48371">
    <property type="entry name" value="ARM repeat"/>
    <property type="match status" value="1"/>
</dbReference>
<protein>
    <submittedName>
        <fullName evidence="1">Uncharacterized protein</fullName>
    </submittedName>
</protein>
<name>A0A9D1MYF4_9CLOT</name>
<comment type="caution">
    <text evidence="1">The sequence shown here is derived from an EMBL/GenBank/DDBJ whole genome shotgun (WGS) entry which is preliminary data.</text>
</comment>
<dbReference type="Proteomes" id="UP000886748">
    <property type="component" value="Unassembled WGS sequence"/>
</dbReference>